<dbReference type="InterPro" id="IPR043128">
    <property type="entry name" value="Rev_trsase/Diguanyl_cyclase"/>
</dbReference>
<dbReference type="CDD" id="cd09274">
    <property type="entry name" value="RNase_HI_RT_Ty3"/>
    <property type="match status" value="1"/>
</dbReference>
<feature type="compositionally biased region" description="Polar residues" evidence="2">
    <location>
        <begin position="1360"/>
        <end position="1373"/>
    </location>
</feature>
<dbReference type="SUPFAM" id="SSF56672">
    <property type="entry name" value="DNA/RNA polymerases"/>
    <property type="match status" value="1"/>
</dbReference>
<dbReference type="PANTHER" id="PTHR37984:SF5">
    <property type="entry name" value="PROTEIN NYNRIN-LIKE"/>
    <property type="match status" value="1"/>
</dbReference>
<dbReference type="Pfam" id="PF00078">
    <property type="entry name" value="RVT_1"/>
    <property type="match status" value="1"/>
</dbReference>
<dbReference type="SUPFAM" id="SSF53098">
    <property type="entry name" value="Ribonuclease H-like"/>
    <property type="match status" value="1"/>
</dbReference>
<evidence type="ECO:0000256" key="1">
    <source>
        <dbReference type="ARBA" id="ARBA00023268"/>
    </source>
</evidence>
<dbReference type="InterPro" id="IPR050951">
    <property type="entry name" value="Retrovirus_Pol_polyprotein"/>
</dbReference>
<feature type="region of interest" description="Disordered" evidence="2">
    <location>
        <begin position="1350"/>
        <end position="1502"/>
    </location>
</feature>
<dbReference type="PANTHER" id="PTHR37984">
    <property type="entry name" value="PROTEIN CBG26694"/>
    <property type="match status" value="1"/>
</dbReference>
<dbReference type="InterPro" id="IPR036397">
    <property type="entry name" value="RNaseH_sf"/>
</dbReference>
<dbReference type="Pfam" id="PF17921">
    <property type="entry name" value="Integrase_H2C2"/>
    <property type="match status" value="1"/>
</dbReference>
<evidence type="ECO:0000313" key="4">
    <source>
        <dbReference type="EMBL" id="KAF4691834.1"/>
    </source>
</evidence>
<feature type="region of interest" description="Disordered" evidence="2">
    <location>
        <begin position="75"/>
        <end position="117"/>
    </location>
</feature>
<reference evidence="4 5" key="1">
    <citation type="submission" date="2020-04" db="EMBL/GenBank/DDBJ databases">
        <title>Perkinsus olseni comparative genomics.</title>
        <authorList>
            <person name="Bogema D.R."/>
        </authorList>
    </citation>
    <scope>NUCLEOTIDE SEQUENCE [LARGE SCALE GENOMIC DNA]</scope>
    <source>
        <strain evidence="4">00978-12</strain>
    </source>
</reference>
<feature type="region of interest" description="Disordered" evidence="2">
    <location>
        <begin position="1228"/>
        <end position="1264"/>
    </location>
</feature>
<name>A0A7J6P6Q2_PEROL</name>
<dbReference type="InterPro" id="IPR000477">
    <property type="entry name" value="RT_dom"/>
</dbReference>
<dbReference type="FunFam" id="1.10.340.70:FF:000001">
    <property type="entry name" value="Retrovirus-related Pol polyprotein from transposon gypsy-like Protein"/>
    <property type="match status" value="1"/>
</dbReference>
<dbReference type="Gene3D" id="3.30.420.10">
    <property type="entry name" value="Ribonuclease H-like superfamily/Ribonuclease H"/>
    <property type="match status" value="1"/>
</dbReference>
<dbReference type="Gene3D" id="3.30.70.270">
    <property type="match status" value="2"/>
</dbReference>
<protein>
    <recommendedName>
        <fullName evidence="3">Integrase catalytic domain-containing protein</fullName>
    </recommendedName>
</protein>
<dbReference type="InterPro" id="IPR041577">
    <property type="entry name" value="RT_RNaseH_2"/>
</dbReference>
<dbReference type="GO" id="GO:0003676">
    <property type="term" value="F:nucleic acid binding"/>
    <property type="evidence" value="ECO:0007669"/>
    <property type="project" value="InterPro"/>
</dbReference>
<dbReference type="Proteomes" id="UP000541610">
    <property type="component" value="Unassembled WGS sequence"/>
</dbReference>
<gene>
    <name evidence="4" type="ORF">FOZ60_014717</name>
</gene>
<feature type="compositionally biased region" description="Pro residues" evidence="2">
    <location>
        <begin position="1247"/>
        <end position="1260"/>
    </location>
</feature>
<dbReference type="InterPro" id="IPR001584">
    <property type="entry name" value="Integrase_cat-core"/>
</dbReference>
<comment type="caution">
    <text evidence="4">The sequence shown here is derived from an EMBL/GenBank/DDBJ whole genome shotgun (WGS) entry which is preliminary data.</text>
</comment>
<dbReference type="Pfam" id="PF17919">
    <property type="entry name" value="RT_RNaseH_2"/>
    <property type="match status" value="1"/>
</dbReference>
<dbReference type="InterPro" id="IPR043502">
    <property type="entry name" value="DNA/RNA_pol_sf"/>
</dbReference>
<dbReference type="Pfam" id="PF00665">
    <property type="entry name" value="rve"/>
    <property type="match status" value="1"/>
</dbReference>
<keyword evidence="1" id="KW-0511">Multifunctional enzyme</keyword>
<dbReference type="FunFam" id="3.30.70.270:FF:000020">
    <property type="entry name" value="Transposon Tf2-6 polyprotein-like Protein"/>
    <property type="match status" value="1"/>
</dbReference>
<dbReference type="Gene3D" id="3.10.10.10">
    <property type="entry name" value="HIV Type 1 Reverse Transcriptase, subunit A, domain 1"/>
    <property type="match status" value="1"/>
</dbReference>
<dbReference type="Gene3D" id="1.10.340.70">
    <property type="match status" value="1"/>
</dbReference>
<evidence type="ECO:0000256" key="2">
    <source>
        <dbReference type="SAM" id="MobiDB-lite"/>
    </source>
</evidence>
<dbReference type="EMBL" id="JABANP010000070">
    <property type="protein sequence ID" value="KAF4691834.1"/>
    <property type="molecule type" value="Genomic_DNA"/>
</dbReference>
<sequence length="1502" mass="167115">MSVYVCDSLAFPIILGHDFLRHFGFNVLYEQNPIELRSSTARSAGPAAPYAFDLGSANALRWEMDTVRVGDGLTLPYGETQTTSLQGRSPTGKVSRGPSIASGPSSLMPKQRAAASTQTEECRQLINEGQGPRKATGGGRLDSSAAWVTASVEKCDVACQTDGDSACAPHEEGQPDFGIARHLEGRPTRDEWDKLLEDFQMVLNDPVRSVYAMAAQPHVQPLTDEELARQGLKVPGKGQIRSFAPTQLPKGVVLTAPEKWPPPGCDMNELDDDDIAGALRFAIPDFRAEEKQLPDIDKGRPELRPFQSLCEKFGQLFSLRPGQCDKVQHRVNTHDDTPVVERVRPVPHKWREDIEAQLREMEELGVIRRSTSAWRFPCVYVPKKNGRCACVSIIEHLSHAKVFSTLDLRSGYWQLPVRPEDQHKTAFCPGPGFPLYEWCRMPFGLASAPATFQRLMDMVLGHLPYVRVYLDDVLVFSRSHEEHLRHLEEVFRLLEEANLTIAGDKCEIARSEVGYLGHVFNEKGMTPDAAKVEAVLRWPVPTTASELRSFIGLAGYYRHFVSHFSSVVRPLYALESACKKEKNNSLVDKWGEEHDAAFLYLKSSLAALPALAYPDFEQPFQLVTDASDYAIGAVLEQQGRPLAFYSQALSGAQLRWPVYEKEAYAIFKALDHFRTFFLGYPLDLVVLSDHRPLQWITTSNSAKVQRWLLAMSQYSFTVRYVEGKVNKAADALSRLRTAPTDEFLEQLPSAPAAAAVSGDDDDVPWPFPRLPASCRPACVLSIAEHWSREDIVRQQNDDPIIAEVRERRQDPQPLARTEFKIPPLRPYKKLWNVLDVADNVLVRLAHFLPEDEARWVPVVASSVRQEVMQHFHEHDGHFGRDRNLEKLRRLCYWPTMAEDVAEHVAACQQCQIAKGHRPPVGPAMPLPIGTPWRTVAVDFLTVAPAPDGISKLLVVVDHFTKWADAFPVRGESAEEAARCLLHLFSIFGPPQRLLSDQGPAFESQLFLEVLQLLGVTKARTSVYHPCANGAVERFNATILGLLRTHVSSGNWKQWLRPLLWSYNTSVHSSTGYSPFYLMFNRESRCSFLPSFDQYTEFLFDPTGYAEHASFVKARLADIVDQWVVSRSSAHRQQAEAGHQQRRIFYIGQRVLLRIFRTATPGHKLLPRWQPNWYVLKFVPGTNEKTVVLRRWPDMVEKVISVDHVINDSLQPECVPAELGIARQRPTPVREAPNIPEFPFGDDRERTLPPPSSAPEIPPAPGQEAPVADVNRGYGFAPEAFDEYDAAPLVEQHDTGEEVPRPPSLIEEADLPEVQPEAVRSPALEPPLEVPLQPLAQEGENVAENSVPCAQVQESDDEHSVTSVLGSPRGSTYTALDDISVVTAPEYDDAHPPSSPSLHLDSPEQPVEDHDSPQSQPVHSPAPPAQAPAAVPQDGGNPPVGSVPAATVVTDDANAQQSGQVGPVGSRRSARTRHQTTFFSPDHYGQGGSYSSSATQMPPRGSE</sequence>
<evidence type="ECO:0000259" key="3">
    <source>
        <dbReference type="PROSITE" id="PS50994"/>
    </source>
</evidence>
<dbReference type="GO" id="GO:0003824">
    <property type="term" value="F:catalytic activity"/>
    <property type="evidence" value="ECO:0007669"/>
    <property type="project" value="UniProtKB-KW"/>
</dbReference>
<evidence type="ECO:0000313" key="5">
    <source>
        <dbReference type="Proteomes" id="UP000541610"/>
    </source>
</evidence>
<dbReference type="InterPro" id="IPR012337">
    <property type="entry name" value="RNaseH-like_sf"/>
</dbReference>
<dbReference type="FunFam" id="3.30.420.10:FF:000032">
    <property type="entry name" value="Retrovirus-related Pol polyprotein from transposon 297-like Protein"/>
    <property type="match status" value="1"/>
</dbReference>
<organism evidence="4 5">
    <name type="scientific">Perkinsus olseni</name>
    <name type="common">Perkinsus atlanticus</name>
    <dbReference type="NCBI Taxonomy" id="32597"/>
    <lineage>
        <taxon>Eukaryota</taxon>
        <taxon>Sar</taxon>
        <taxon>Alveolata</taxon>
        <taxon>Perkinsozoa</taxon>
        <taxon>Perkinsea</taxon>
        <taxon>Perkinsida</taxon>
        <taxon>Perkinsidae</taxon>
        <taxon>Perkinsus</taxon>
    </lineage>
</organism>
<dbReference type="CDD" id="cd01647">
    <property type="entry name" value="RT_LTR"/>
    <property type="match status" value="1"/>
</dbReference>
<dbReference type="OrthoDB" id="2013610at2759"/>
<proteinExistence type="predicted"/>
<feature type="compositionally biased region" description="Polar residues" evidence="2">
    <location>
        <begin position="79"/>
        <end position="89"/>
    </location>
</feature>
<feature type="domain" description="Integrase catalytic" evidence="3">
    <location>
        <begin position="927"/>
        <end position="1082"/>
    </location>
</feature>
<dbReference type="GO" id="GO:0015074">
    <property type="term" value="P:DNA integration"/>
    <property type="evidence" value="ECO:0007669"/>
    <property type="project" value="InterPro"/>
</dbReference>
<dbReference type="PROSITE" id="PS50994">
    <property type="entry name" value="INTEGRASE"/>
    <property type="match status" value="1"/>
</dbReference>
<dbReference type="InterPro" id="IPR041588">
    <property type="entry name" value="Integrase_H2C2"/>
</dbReference>
<accession>A0A7J6P6Q2</accession>